<dbReference type="AlphaFoldDB" id="A0A1X7JLP9"/>
<dbReference type="OrthoDB" id="661563at2"/>
<dbReference type="Proteomes" id="UP000193804">
    <property type="component" value="Unassembled WGS sequence"/>
</dbReference>
<dbReference type="RefSeq" id="WP_085516679.1">
    <property type="nucleotide sequence ID" value="NZ_FXAW01000003.1"/>
</dbReference>
<name>A0A1X7JLP9_9BACT</name>
<dbReference type="PROSITE" id="PS51257">
    <property type="entry name" value="PROKAR_LIPOPROTEIN"/>
    <property type="match status" value="1"/>
</dbReference>
<sequence>MKRIILFFALVLLISCQQKKEFTTIESQKSNNTKTLEVLLVGTFHFSNFKPENNGDVLQVNVPDVLTEANQKELEKIVKAIADFNPDKIFVETLHKRQAVLDSVYTAFNPTDYKTEKRNEIYQIGFRVAKSLEHKKVFAMDYRTDFPYGDLMEAMQKAEQYDLIQKDSLELVRIESFENELFASDKLLSEMLFYQNDPLIRKQDINWYVSVANQGGEKDNFIGAYLASEWYKRNLYMFSVIQKAVEEKDEKIMILGGSSHIAMFKDFIDYNPEWKAVELREIMN</sequence>
<proteinExistence type="predicted"/>
<keyword evidence="2" id="KW-1185">Reference proteome</keyword>
<gene>
    <name evidence="1" type="ORF">SAMN05661096_01758</name>
</gene>
<evidence type="ECO:0000313" key="2">
    <source>
        <dbReference type="Proteomes" id="UP000193804"/>
    </source>
</evidence>
<protein>
    <submittedName>
        <fullName evidence="1">Uncharacterized protein</fullName>
    </submittedName>
</protein>
<dbReference type="EMBL" id="FXAW01000003">
    <property type="protein sequence ID" value="SMG28879.1"/>
    <property type="molecule type" value="Genomic_DNA"/>
</dbReference>
<dbReference type="Pfam" id="PF18950">
    <property type="entry name" value="DUF5694"/>
    <property type="match status" value="1"/>
</dbReference>
<reference evidence="2" key="1">
    <citation type="submission" date="2017-04" db="EMBL/GenBank/DDBJ databases">
        <authorList>
            <person name="Varghese N."/>
            <person name="Submissions S."/>
        </authorList>
    </citation>
    <scope>NUCLEOTIDE SEQUENCE [LARGE SCALE GENOMIC DNA]</scope>
    <source>
        <strain evidence="2">DSM 4125</strain>
    </source>
</reference>
<dbReference type="STRING" id="1028.SAMN05661096_01758"/>
<evidence type="ECO:0000313" key="1">
    <source>
        <dbReference type="EMBL" id="SMG28879.1"/>
    </source>
</evidence>
<dbReference type="InterPro" id="IPR043749">
    <property type="entry name" value="DUF5694"/>
</dbReference>
<organism evidence="1 2">
    <name type="scientific">Marivirga sericea</name>
    <dbReference type="NCBI Taxonomy" id="1028"/>
    <lineage>
        <taxon>Bacteria</taxon>
        <taxon>Pseudomonadati</taxon>
        <taxon>Bacteroidota</taxon>
        <taxon>Cytophagia</taxon>
        <taxon>Cytophagales</taxon>
        <taxon>Marivirgaceae</taxon>
        <taxon>Marivirga</taxon>
    </lineage>
</organism>
<accession>A0A1X7JLP9</accession>